<reference evidence="2 3" key="1">
    <citation type="submission" date="2022-01" db="EMBL/GenBank/DDBJ databases">
        <title>Alkalihalobacillus sp. EGI L200015, a novel bacterium isolated from a salt lake sediment.</title>
        <authorList>
            <person name="Gao L."/>
            <person name="Fang B.-Z."/>
            <person name="Li W.-J."/>
        </authorList>
    </citation>
    <scope>NUCLEOTIDE SEQUENCE [LARGE SCALE GENOMIC DNA]</scope>
    <source>
        <strain evidence="2 3">KCTC 12718</strain>
    </source>
</reference>
<feature type="transmembrane region" description="Helical" evidence="1">
    <location>
        <begin position="27"/>
        <end position="44"/>
    </location>
</feature>
<comment type="caution">
    <text evidence="2">The sequence shown here is derived from an EMBL/GenBank/DDBJ whole genome shotgun (WGS) entry which is preliminary data.</text>
</comment>
<dbReference type="Proteomes" id="UP001649381">
    <property type="component" value="Unassembled WGS sequence"/>
</dbReference>
<organism evidence="2 3">
    <name type="scientific">Pseudalkalibacillus berkeleyi</name>
    <dbReference type="NCBI Taxonomy" id="1069813"/>
    <lineage>
        <taxon>Bacteria</taxon>
        <taxon>Bacillati</taxon>
        <taxon>Bacillota</taxon>
        <taxon>Bacilli</taxon>
        <taxon>Bacillales</taxon>
        <taxon>Fictibacillaceae</taxon>
        <taxon>Pseudalkalibacillus</taxon>
    </lineage>
</organism>
<evidence type="ECO:0000256" key="1">
    <source>
        <dbReference type="SAM" id="Phobius"/>
    </source>
</evidence>
<proteinExistence type="predicted"/>
<protein>
    <submittedName>
        <fullName evidence="2">Uncharacterized protein</fullName>
    </submittedName>
</protein>
<keyword evidence="1" id="KW-0472">Membrane</keyword>
<evidence type="ECO:0000313" key="2">
    <source>
        <dbReference type="EMBL" id="MCF6139183.1"/>
    </source>
</evidence>
<gene>
    <name evidence="2" type="ORF">L2716_15710</name>
</gene>
<sequence length="45" mass="5544">MKDLKKEYPILKQDEYHRKMKKKNKGLVIDTFNGIINFFLKIIFR</sequence>
<accession>A0ABS9H2K5</accession>
<keyword evidence="1" id="KW-1133">Transmembrane helix</keyword>
<keyword evidence="3" id="KW-1185">Reference proteome</keyword>
<name>A0ABS9H2K5_9BACL</name>
<dbReference type="RefSeq" id="WP_236337953.1">
    <property type="nucleotide sequence ID" value="NZ_JAKIJS010000002.1"/>
</dbReference>
<dbReference type="EMBL" id="JAKIJS010000002">
    <property type="protein sequence ID" value="MCF6139183.1"/>
    <property type="molecule type" value="Genomic_DNA"/>
</dbReference>
<keyword evidence="1" id="KW-0812">Transmembrane</keyword>
<evidence type="ECO:0000313" key="3">
    <source>
        <dbReference type="Proteomes" id="UP001649381"/>
    </source>
</evidence>